<dbReference type="InterPro" id="IPR022037">
    <property type="entry name" value="DUF3606"/>
</dbReference>
<proteinExistence type="predicted"/>
<gene>
    <name evidence="1" type="ORF">WDK88_22490</name>
</gene>
<dbReference type="Proteomes" id="UP001432046">
    <property type="component" value="Chromosome"/>
</dbReference>
<name>A0ABZ2NNC8_9BRAD</name>
<dbReference type="RefSeq" id="WP_338821474.1">
    <property type="nucleotide sequence ID" value="NZ_CP147708.1"/>
</dbReference>
<dbReference type="EMBL" id="CP147711">
    <property type="protein sequence ID" value="WXC76289.1"/>
    <property type="molecule type" value="Genomic_DNA"/>
</dbReference>
<keyword evidence="2" id="KW-1185">Reference proteome</keyword>
<reference evidence="1" key="2">
    <citation type="submission" date="2024-03" db="EMBL/GenBank/DDBJ databases">
        <authorList>
            <person name="Bromfield E.S.P."/>
            <person name="Cloutier S."/>
        </authorList>
    </citation>
    <scope>NUCLEOTIDE SEQUENCE</scope>
    <source>
        <strain evidence="1">5S5</strain>
    </source>
</reference>
<reference evidence="1" key="1">
    <citation type="journal article" date="2021" name="Int. J. Syst. Evol. Microbiol.">
        <title>Bradyrhizobium septentrionale sp. nov. (sv. septentrionale) and Bradyrhizobium quebecense sp. nov. (sv. septentrionale) associated with legumes native to Canada possess rearranged symbiosis genes and numerous insertion sequences.</title>
        <authorList>
            <person name="Bromfield E.S.P."/>
            <person name="Cloutier S."/>
        </authorList>
    </citation>
    <scope>NUCLEOTIDE SEQUENCE</scope>
    <source>
        <strain evidence="1">5S5</strain>
    </source>
</reference>
<protein>
    <submittedName>
        <fullName evidence="1">DUF3606 domain-containing protein</fullName>
    </submittedName>
</protein>
<organism evidence="1 2">
    <name type="scientific">Bradyrhizobium septentrionale</name>
    <dbReference type="NCBI Taxonomy" id="1404411"/>
    <lineage>
        <taxon>Bacteria</taxon>
        <taxon>Pseudomonadati</taxon>
        <taxon>Pseudomonadota</taxon>
        <taxon>Alphaproteobacteria</taxon>
        <taxon>Hyphomicrobiales</taxon>
        <taxon>Nitrobacteraceae</taxon>
        <taxon>Bradyrhizobium</taxon>
    </lineage>
</organism>
<evidence type="ECO:0000313" key="2">
    <source>
        <dbReference type="Proteomes" id="UP001432046"/>
    </source>
</evidence>
<dbReference type="Pfam" id="PF12244">
    <property type="entry name" value="DUF3606"/>
    <property type="match status" value="1"/>
</dbReference>
<sequence length="62" mass="7275">MSDDLKNRGPADRARINIHEDYEVRYWCPRLGCTKAELIDAVKHAGVMVNMVENYLKQKKKR</sequence>
<evidence type="ECO:0000313" key="1">
    <source>
        <dbReference type="EMBL" id="WXC76289.1"/>
    </source>
</evidence>
<accession>A0ABZ2NNC8</accession>